<dbReference type="GO" id="GO:0031969">
    <property type="term" value="C:chloroplast membrane"/>
    <property type="evidence" value="ECO:0007669"/>
    <property type="project" value="UniProtKB-SubCell"/>
</dbReference>
<feature type="transmembrane region" description="Helical" evidence="11">
    <location>
        <begin position="182"/>
        <end position="202"/>
    </location>
</feature>
<dbReference type="EMBL" id="KI630190">
    <property type="protein sequence ID" value="EYU45411.1"/>
    <property type="molecule type" value="Genomic_DNA"/>
</dbReference>
<dbReference type="PANTHER" id="PTHR32523">
    <property type="entry name" value="PHYTOL KINASE 1, CHLOROPLASTIC"/>
    <property type="match status" value="1"/>
</dbReference>
<name>A0A022RZI2_ERYGU</name>
<dbReference type="PANTHER" id="PTHR32523:SF7">
    <property type="entry name" value="FARNESOL KINASE, CHLOROPLASTIC"/>
    <property type="match status" value="1"/>
</dbReference>
<evidence type="ECO:0000256" key="1">
    <source>
        <dbReference type="ARBA" id="ARBA00004508"/>
    </source>
</evidence>
<dbReference type="InterPro" id="IPR039606">
    <property type="entry name" value="Phytol/farnesol_kinase"/>
</dbReference>
<keyword evidence="4" id="KW-0934">Plastid</keyword>
<feature type="transmembrane region" description="Helical" evidence="11">
    <location>
        <begin position="119"/>
        <end position="137"/>
    </location>
</feature>
<keyword evidence="6 11" id="KW-0812">Transmembrane</keyword>
<evidence type="ECO:0000256" key="10">
    <source>
        <dbReference type="ARBA" id="ARBA00023136"/>
    </source>
</evidence>
<comment type="subcellular location">
    <subcellularLocation>
        <location evidence="1">Plastid</location>
        <location evidence="1">Chloroplast membrane</location>
        <topology evidence="1">Multi-pass membrane protein</topology>
    </subcellularLocation>
</comment>
<proteinExistence type="inferred from homology"/>
<protein>
    <recommendedName>
        <fullName evidence="14">Phytol kinase</fullName>
    </recommendedName>
</protein>
<dbReference type="OrthoDB" id="890424at2759"/>
<dbReference type="KEGG" id="egt:105964397"/>
<keyword evidence="13" id="KW-1185">Reference proteome</keyword>
<evidence type="ECO:0000256" key="7">
    <source>
        <dbReference type="ARBA" id="ARBA00022777"/>
    </source>
</evidence>
<evidence type="ECO:0000256" key="3">
    <source>
        <dbReference type="ARBA" id="ARBA00022528"/>
    </source>
</evidence>
<dbReference type="OMA" id="CMSSTED"/>
<sequence length="255" mass="28403">MEETDNMYCSSDGSIYSDVAAAACCYAVCRLVNRLLKQRLLKQSYDKGLLNVHLFRKLVHISMGLIIMLCWPMLSCGRRRRILGGLVPVLCMYRVLLAGFGTNYKPMDSQGRYRDYRELLKAALGYALAVFLATIFHLRSTPLAIATISNLCAGDGIADIAGRRYGSWKLPYNKNKSFAGSIGMAISGFTSSILFMFYFSWFGYNIRVSPNMVLGFLMVSVASALVESHPWSTRLDDNLTVPLASAVVGTFFLLY</sequence>
<evidence type="ECO:0000256" key="11">
    <source>
        <dbReference type="SAM" id="Phobius"/>
    </source>
</evidence>
<evidence type="ECO:0000256" key="9">
    <source>
        <dbReference type="ARBA" id="ARBA00022989"/>
    </source>
</evidence>
<organism evidence="12 13">
    <name type="scientific">Erythranthe guttata</name>
    <name type="common">Yellow monkey flower</name>
    <name type="synonym">Mimulus guttatus</name>
    <dbReference type="NCBI Taxonomy" id="4155"/>
    <lineage>
        <taxon>Eukaryota</taxon>
        <taxon>Viridiplantae</taxon>
        <taxon>Streptophyta</taxon>
        <taxon>Embryophyta</taxon>
        <taxon>Tracheophyta</taxon>
        <taxon>Spermatophyta</taxon>
        <taxon>Magnoliopsida</taxon>
        <taxon>eudicotyledons</taxon>
        <taxon>Gunneridae</taxon>
        <taxon>Pentapetalae</taxon>
        <taxon>asterids</taxon>
        <taxon>lamiids</taxon>
        <taxon>Lamiales</taxon>
        <taxon>Phrymaceae</taxon>
        <taxon>Erythranthe</taxon>
    </lineage>
</organism>
<keyword evidence="10 11" id="KW-0472">Membrane</keyword>
<keyword evidence="5" id="KW-0808">Transferase</keyword>
<evidence type="ECO:0000256" key="8">
    <source>
        <dbReference type="ARBA" id="ARBA00022946"/>
    </source>
</evidence>
<dbReference type="GO" id="GO:0016301">
    <property type="term" value="F:kinase activity"/>
    <property type="evidence" value="ECO:0000318"/>
    <property type="project" value="GO_Central"/>
</dbReference>
<dbReference type="PhylomeDB" id="A0A022RZI2"/>
<dbReference type="Proteomes" id="UP000030748">
    <property type="component" value="Unassembled WGS sequence"/>
</dbReference>
<dbReference type="eggNOG" id="KOG4453">
    <property type="taxonomic scope" value="Eukaryota"/>
</dbReference>
<comment type="similarity">
    <text evidence="2">Belongs to the polyprenol kinase family.</text>
</comment>
<evidence type="ECO:0000256" key="6">
    <source>
        <dbReference type="ARBA" id="ARBA00022692"/>
    </source>
</evidence>
<dbReference type="STRING" id="4155.A0A022RZI2"/>
<evidence type="ECO:0000256" key="2">
    <source>
        <dbReference type="ARBA" id="ARBA00010794"/>
    </source>
</evidence>
<evidence type="ECO:0000313" key="12">
    <source>
        <dbReference type="EMBL" id="EYU45411.1"/>
    </source>
</evidence>
<feature type="transmembrane region" description="Helical" evidence="11">
    <location>
        <begin position="208"/>
        <end position="226"/>
    </location>
</feature>
<evidence type="ECO:0008006" key="14">
    <source>
        <dbReference type="Google" id="ProtNLM"/>
    </source>
</evidence>
<keyword evidence="9 11" id="KW-1133">Transmembrane helix</keyword>
<gene>
    <name evidence="12" type="ORF">MIMGU_mgv1a012281mg</name>
</gene>
<accession>A0A022RZI2</accession>
<keyword evidence="7" id="KW-0418">Kinase</keyword>
<evidence type="ECO:0000313" key="13">
    <source>
        <dbReference type="Proteomes" id="UP000030748"/>
    </source>
</evidence>
<feature type="transmembrane region" description="Helical" evidence="11">
    <location>
        <begin position="54"/>
        <end position="74"/>
    </location>
</feature>
<keyword evidence="3" id="KW-0150">Chloroplast</keyword>
<evidence type="ECO:0000256" key="4">
    <source>
        <dbReference type="ARBA" id="ARBA00022640"/>
    </source>
</evidence>
<keyword evidence="8" id="KW-0809">Transit peptide</keyword>
<reference evidence="12 13" key="1">
    <citation type="journal article" date="2013" name="Proc. Natl. Acad. Sci. U.S.A.">
        <title>Fine-scale variation in meiotic recombination in Mimulus inferred from population shotgun sequencing.</title>
        <authorList>
            <person name="Hellsten U."/>
            <person name="Wright K.M."/>
            <person name="Jenkins J."/>
            <person name="Shu S."/>
            <person name="Yuan Y."/>
            <person name="Wessler S.R."/>
            <person name="Schmutz J."/>
            <person name="Willis J.H."/>
            <person name="Rokhsar D.S."/>
        </authorList>
    </citation>
    <scope>NUCLEOTIDE SEQUENCE [LARGE SCALE GENOMIC DNA]</scope>
    <source>
        <strain evidence="13">cv. DUN x IM62</strain>
    </source>
</reference>
<feature type="transmembrane region" description="Helical" evidence="11">
    <location>
        <begin position="80"/>
        <end position="98"/>
    </location>
</feature>
<dbReference type="AlphaFoldDB" id="A0A022RZI2"/>
<evidence type="ECO:0000256" key="5">
    <source>
        <dbReference type="ARBA" id="ARBA00022679"/>
    </source>
</evidence>